<evidence type="ECO:0000313" key="2">
    <source>
        <dbReference type="Proteomes" id="UP000821845"/>
    </source>
</evidence>
<protein>
    <submittedName>
        <fullName evidence="1">Uncharacterized protein</fullName>
    </submittedName>
</protein>
<accession>A0ACB7RP81</accession>
<name>A0ACB7RP81_HYAAI</name>
<keyword evidence="2" id="KW-1185">Reference proteome</keyword>
<gene>
    <name evidence="1" type="ORF">HPB50_014707</name>
</gene>
<dbReference type="Proteomes" id="UP000821845">
    <property type="component" value="Chromosome 8"/>
</dbReference>
<proteinExistence type="predicted"/>
<reference evidence="1" key="1">
    <citation type="submission" date="2020-05" db="EMBL/GenBank/DDBJ databases">
        <title>Large-scale comparative analyses of tick genomes elucidate their genetic diversity and vector capacities.</title>
        <authorList>
            <person name="Jia N."/>
            <person name="Wang J."/>
            <person name="Shi W."/>
            <person name="Du L."/>
            <person name="Sun Y."/>
            <person name="Zhan W."/>
            <person name="Jiang J."/>
            <person name="Wang Q."/>
            <person name="Zhang B."/>
            <person name="Ji P."/>
            <person name="Sakyi L.B."/>
            <person name="Cui X."/>
            <person name="Yuan T."/>
            <person name="Jiang B."/>
            <person name="Yang W."/>
            <person name="Lam T.T.-Y."/>
            <person name="Chang Q."/>
            <person name="Ding S."/>
            <person name="Wang X."/>
            <person name="Zhu J."/>
            <person name="Ruan X."/>
            <person name="Zhao L."/>
            <person name="Wei J."/>
            <person name="Que T."/>
            <person name="Du C."/>
            <person name="Cheng J."/>
            <person name="Dai P."/>
            <person name="Han X."/>
            <person name="Huang E."/>
            <person name="Gao Y."/>
            <person name="Liu J."/>
            <person name="Shao H."/>
            <person name="Ye R."/>
            <person name="Li L."/>
            <person name="Wei W."/>
            <person name="Wang X."/>
            <person name="Wang C."/>
            <person name="Yang T."/>
            <person name="Huo Q."/>
            <person name="Li W."/>
            <person name="Guo W."/>
            <person name="Chen H."/>
            <person name="Zhou L."/>
            <person name="Ni X."/>
            <person name="Tian J."/>
            <person name="Zhou Y."/>
            <person name="Sheng Y."/>
            <person name="Liu T."/>
            <person name="Pan Y."/>
            <person name="Xia L."/>
            <person name="Li J."/>
            <person name="Zhao F."/>
            <person name="Cao W."/>
        </authorList>
    </citation>
    <scope>NUCLEOTIDE SEQUENCE</scope>
    <source>
        <strain evidence="1">Hyas-2018</strain>
    </source>
</reference>
<organism evidence="1 2">
    <name type="scientific">Hyalomma asiaticum</name>
    <name type="common">Tick</name>
    <dbReference type="NCBI Taxonomy" id="266040"/>
    <lineage>
        <taxon>Eukaryota</taxon>
        <taxon>Metazoa</taxon>
        <taxon>Ecdysozoa</taxon>
        <taxon>Arthropoda</taxon>
        <taxon>Chelicerata</taxon>
        <taxon>Arachnida</taxon>
        <taxon>Acari</taxon>
        <taxon>Parasitiformes</taxon>
        <taxon>Ixodida</taxon>
        <taxon>Ixodoidea</taxon>
        <taxon>Ixodidae</taxon>
        <taxon>Hyalomminae</taxon>
        <taxon>Hyalomma</taxon>
    </lineage>
</organism>
<comment type="caution">
    <text evidence="1">The sequence shown here is derived from an EMBL/GenBank/DDBJ whole genome shotgun (WGS) entry which is preliminary data.</text>
</comment>
<sequence>MPAGAMTAAAANQPAIDCAPRPSGSQPPRFAGFGDAQSPEEFLDRLETFCLVTGVAAEKSLAHVVPAALEGSAKLWLRFVKIFASWEDFKVAFIAEFSSIDAKRRLKHEADVCSSVEARWRRHHHCADFESSGATARTAREVPSFRTSEGAGKPRGREGSCLKTPAAEYSGARSRKNEARLQAADVILHLIATPRVGAIHRDPGDLRGFDEDCKPRSQRYDRQRASLQAAHVSSHKTGRADELKLDIEALKLQLEIEKLKTARFLQNGAQGRSETNGLGRYAKELKAVLVPMPTDDTMIPAWFKMADSLLKMLEVPEEMQGALILPFLTEEVKTSVISQSLSGTFSYGELKEQVLKERN</sequence>
<evidence type="ECO:0000313" key="1">
    <source>
        <dbReference type="EMBL" id="KAH6924295.1"/>
    </source>
</evidence>
<dbReference type="EMBL" id="CM023488">
    <property type="protein sequence ID" value="KAH6924295.1"/>
    <property type="molecule type" value="Genomic_DNA"/>
</dbReference>